<feature type="chain" id="PRO_5041423142" evidence="10">
    <location>
        <begin position="23"/>
        <end position="238"/>
    </location>
</feature>
<dbReference type="AlphaFoldDB" id="A0AA35S946"/>
<keyword evidence="5" id="KW-1133">Transmembrane helix</keyword>
<evidence type="ECO:0000256" key="5">
    <source>
        <dbReference type="ARBA" id="ARBA00022989"/>
    </source>
</evidence>
<evidence type="ECO:0000256" key="2">
    <source>
        <dbReference type="ARBA" id="ARBA00007104"/>
    </source>
</evidence>
<comment type="subcellular location">
    <subcellularLocation>
        <location evidence="7">Endomembrane system</location>
        <topology evidence="7">Single-pass membrane protein</topology>
    </subcellularLocation>
    <subcellularLocation>
        <location evidence="1 8">Membrane</location>
        <topology evidence="1 8">Single-pass type I membrane protein</topology>
    </subcellularLocation>
</comment>
<evidence type="ECO:0000256" key="10">
    <source>
        <dbReference type="SAM" id="SignalP"/>
    </source>
</evidence>
<protein>
    <submittedName>
        <fullName evidence="12">Transmembrane emp24 domain-containing protein 1</fullName>
    </submittedName>
</protein>
<dbReference type="PANTHER" id="PTHR22811">
    <property type="entry name" value="TRANSMEMBRANE EMP24 DOMAIN-CONTAINING PROTEIN"/>
    <property type="match status" value="1"/>
</dbReference>
<evidence type="ECO:0000256" key="8">
    <source>
        <dbReference type="RuleBase" id="RU003827"/>
    </source>
</evidence>
<evidence type="ECO:0000313" key="13">
    <source>
        <dbReference type="Proteomes" id="UP001174909"/>
    </source>
</evidence>
<gene>
    <name evidence="12" type="ORF">GBAR_LOCUS14858</name>
</gene>
<feature type="domain" description="GOLD" evidence="11">
    <location>
        <begin position="36"/>
        <end position="136"/>
    </location>
</feature>
<keyword evidence="13" id="KW-1185">Reference proteome</keyword>
<feature type="compositionally biased region" description="Basic and acidic residues" evidence="9">
    <location>
        <begin position="191"/>
        <end position="212"/>
    </location>
</feature>
<accession>A0AA35S946</accession>
<comment type="caution">
    <text evidence="12">The sequence shown here is derived from an EMBL/GenBank/DDBJ whole genome shotgun (WGS) entry which is preliminary data.</text>
</comment>
<evidence type="ECO:0000256" key="3">
    <source>
        <dbReference type="ARBA" id="ARBA00022692"/>
    </source>
</evidence>
<proteinExistence type="inferred from homology"/>
<evidence type="ECO:0000256" key="6">
    <source>
        <dbReference type="ARBA" id="ARBA00023136"/>
    </source>
</evidence>
<name>A0AA35S946_GEOBA</name>
<organism evidence="12 13">
    <name type="scientific">Geodia barretti</name>
    <name type="common">Barrett's horny sponge</name>
    <dbReference type="NCBI Taxonomy" id="519541"/>
    <lineage>
        <taxon>Eukaryota</taxon>
        <taxon>Metazoa</taxon>
        <taxon>Porifera</taxon>
        <taxon>Demospongiae</taxon>
        <taxon>Heteroscleromorpha</taxon>
        <taxon>Tetractinellida</taxon>
        <taxon>Astrophorina</taxon>
        <taxon>Geodiidae</taxon>
        <taxon>Geodia</taxon>
    </lineage>
</organism>
<dbReference type="GO" id="GO:0012505">
    <property type="term" value="C:endomembrane system"/>
    <property type="evidence" value="ECO:0007669"/>
    <property type="project" value="UniProtKB-SubCell"/>
</dbReference>
<evidence type="ECO:0000256" key="7">
    <source>
        <dbReference type="ARBA" id="ARBA00037847"/>
    </source>
</evidence>
<evidence type="ECO:0000256" key="4">
    <source>
        <dbReference type="ARBA" id="ARBA00022729"/>
    </source>
</evidence>
<dbReference type="InterPro" id="IPR009038">
    <property type="entry name" value="GOLD_dom"/>
</dbReference>
<evidence type="ECO:0000256" key="9">
    <source>
        <dbReference type="SAM" id="MobiDB-lite"/>
    </source>
</evidence>
<dbReference type="Proteomes" id="UP001174909">
    <property type="component" value="Unassembled WGS sequence"/>
</dbReference>
<feature type="region of interest" description="Disordered" evidence="9">
    <location>
        <begin position="191"/>
        <end position="217"/>
    </location>
</feature>
<dbReference type="Pfam" id="PF01105">
    <property type="entry name" value="EMP24_GP25L"/>
    <property type="match status" value="2"/>
</dbReference>
<feature type="signal peptide" evidence="10">
    <location>
        <begin position="1"/>
        <end position="22"/>
    </location>
</feature>
<keyword evidence="4 10" id="KW-0732">Signal</keyword>
<dbReference type="InterPro" id="IPR036598">
    <property type="entry name" value="GOLD_dom_sf"/>
</dbReference>
<dbReference type="EMBL" id="CASHTH010002178">
    <property type="protein sequence ID" value="CAI8025760.1"/>
    <property type="molecule type" value="Genomic_DNA"/>
</dbReference>
<evidence type="ECO:0000313" key="12">
    <source>
        <dbReference type="EMBL" id="CAI8025760.1"/>
    </source>
</evidence>
<sequence length="238" mass="27084">MAFRWKAVCLVVLAVLSPCCWARDFTFTFRIGAGRSECFYDYIHEGAFLEIEYQVIDGGNLDINFVVSDPERHPVVMEPRSMDGLHGLDVKKTGEYEICLDNSFSSLSGNAPLAACPKKLNTIGDKLNKVTTHQHFFKARESRHRHTVESSHVRVFWWSFLEISVIVTVGILQVGGKQRFNGEWFRMYEGGREGGRGGEREERGREGGREGENTEGEGLKVFVIRSLFKTTRKDKIRT</sequence>
<comment type="similarity">
    <text evidence="2 8">Belongs to the EMP24/GP25L family.</text>
</comment>
<keyword evidence="6" id="KW-0472">Membrane</keyword>
<evidence type="ECO:0000256" key="1">
    <source>
        <dbReference type="ARBA" id="ARBA00004479"/>
    </source>
</evidence>
<reference evidence="12" key="1">
    <citation type="submission" date="2023-03" db="EMBL/GenBank/DDBJ databases">
        <authorList>
            <person name="Steffen K."/>
            <person name="Cardenas P."/>
        </authorList>
    </citation>
    <scope>NUCLEOTIDE SEQUENCE</scope>
</reference>
<evidence type="ECO:0000259" key="11">
    <source>
        <dbReference type="PROSITE" id="PS50866"/>
    </source>
</evidence>
<dbReference type="GO" id="GO:0016020">
    <property type="term" value="C:membrane"/>
    <property type="evidence" value="ECO:0007669"/>
    <property type="project" value="UniProtKB-SubCell"/>
</dbReference>
<dbReference type="InterPro" id="IPR015720">
    <property type="entry name" value="Emp24-like"/>
</dbReference>
<dbReference type="PROSITE" id="PS50866">
    <property type="entry name" value="GOLD"/>
    <property type="match status" value="1"/>
</dbReference>
<dbReference type="SUPFAM" id="SSF101576">
    <property type="entry name" value="Supernatant protein factor (SPF), C-terminal domain"/>
    <property type="match status" value="1"/>
</dbReference>
<dbReference type="SMART" id="SM01190">
    <property type="entry name" value="EMP24_GP25L"/>
    <property type="match status" value="1"/>
</dbReference>
<keyword evidence="3 8" id="KW-0812">Transmembrane</keyword>